<dbReference type="EMBL" id="CAJNOO010000448">
    <property type="protein sequence ID" value="CAF0945921.1"/>
    <property type="molecule type" value="Genomic_DNA"/>
</dbReference>
<evidence type="ECO:0000313" key="3">
    <source>
        <dbReference type="EMBL" id="CAF1053384.1"/>
    </source>
</evidence>
<accession>A0A814KNZ1</accession>
<evidence type="ECO:0000313" key="1">
    <source>
        <dbReference type="EMBL" id="CAF0945921.1"/>
    </source>
</evidence>
<evidence type="ECO:0000313" key="4">
    <source>
        <dbReference type="EMBL" id="CAF1063822.1"/>
    </source>
</evidence>
<evidence type="ECO:0000313" key="5">
    <source>
        <dbReference type="EMBL" id="CAF1065383.1"/>
    </source>
</evidence>
<evidence type="ECO:0000313" key="9">
    <source>
        <dbReference type="EMBL" id="CAF3916615.1"/>
    </source>
</evidence>
<dbReference type="Proteomes" id="UP000663823">
    <property type="component" value="Unassembled WGS sequence"/>
</dbReference>
<dbReference type="Proteomes" id="UP000663870">
    <property type="component" value="Unassembled WGS sequence"/>
</dbReference>
<dbReference type="Proteomes" id="UP000663854">
    <property type="component" value="Unassembled WGS sequence"/>
</dbReference>
<evidence type="ECO:0000313" key="6">
    <source>
        <dbReference type="EMBL" id="CAF1176145.1"/>
    </source>
</evidence>
<evidence type="ECO:0000313" key="2">
    <source>
        <dbReference type="EMBL" id="CAF0987921.1"/>
    </source>
</evidence>
<dbReference type="EMBL" id="CAJOBD010002910">
    <property type="protein sequence ID" value="CAF3916615.1"/>
    <property type="molecule type" value="Genomic_DNA"/>
</dbReference>
<dbReference type="Proteomes" id="UP000663874">
    <property type="component" value="Unassembled WGS sequence"/>
</dbReference>
<dbReference type="Proteomes" id="UP000663882">
    <property type="component" value="Unassembled WGS sequence"/>
</dbReference>
<dbReference type="EMBL" id="CAJNOH010000293">
    <property type="protein sequence ID" value="CAF0987921.1"/>
    <property type="molecule type" value="Genomic_DNA"/>
</dbReference>
<dbReference type="OrthoDB" id="9996503at2759"/>
<dbReference type="AlphaFoldDB" id="A0A814KNZ1"/>
<sequence>MSITTTMNIPITYSLSSKICSQCSSMAHFQCIDHCKDVFCGKCSIKHRTAVIKQMNDLTQQLTNCKIDPITTHDEIDENFFRASKQTIKCTKDTVNNLIAEIKQCEELIIKEIQNNLQIRQKEREKRTDSALLTSEEAVDYTHILHKCLKQDQLIDKDTLIDIQHRLDARLALGQSASEAKPPLIELGKFEPKKILQLRTAPRTESFQPKIRNNNIIPVTVRLGKYKLFQTPLEGTFSIGKHPTAISLNDRYLETFFCRRTPGNSLILLSTTTIDIVNRGSGLEMSVRLSKILGTEKDKLLAGAWCEYSQRLILVGNHRMYFFDLQGQEHAKKYRCEPIHGDSGYTPRFIGCTHDGFIFYAYKSGLDSYTIQKHAHPPLLSNKTDDFEYEDTKFFFQTKQNTNINGHLAAMCVTHSRVALVYRRFQSAKHFEHFICLFDHNFTKLNNEHTSIKTDIKWITAITSFGNDDQYLLCDPRGQQLLLYHSTDGILIRRFRIGAINACCLTDGKLVLWLQKQYASSPTGKLHFITAPHLEERANVSKSLPLLTQK</sequence>
<reference evidence="3" key="1">
    <citation type="submission" date="2021-02" db="EMBL/GenBank/DDBJ databases">
        <authorList>
            <person name="Nowell W R."/>
        </authorList>
    </citation>
    <scope>NUCLEOTIDE SEQUENCE</scope>
</reference>
<dbReference type="Proteomes" id="UP000663836">
    <property type="component" value="Unassembled WGS sequence"/>
</dbReference>
<dbReference type="EMBL" id="CAJNOL010000436">
    <property type="protein sequence ID" value="CAF1063822.1"/>
    <property type="molecule type" value="Genomic_DNA"/>
</dbReference>
<dbReference type="EMBL" id="CAJOBE010002349">
    <property type="protein sequence ID" value="CAF3816368.1"/>
    <property type="molecule type" value="Genomic_DNA"/>
</dbReference>
<dbReference type="Proteomes" id="UP000663889">
    <property type="component" value="Unassembled WGS sequence"/>
</dbReference>
<gene>
    <name evidence="8" type="ORF">FNK824_LOCUS15886</name>
    <name evidence="9" type="ORF">JBS370_LOCUS21689</name>
    <name evidence="4" type="ORF">JXQ802_LOCUS17313</name>
    <name evidence="5" type="ORF">JXQ802_LOCUS17392</name>
    <name evidence="7" type="ORF">OTI717_LOCUS10881</name>
    <name evidence="2" type="ORF">PYM288_LOCUS13957</name>
    <name evidence="1" type="ORF">RFH988_LOCUS11354</name>
    <name evidence="3" type="ORF">SEV965_LOCUS13457</name>
    <name evidence="6" type="ORF">ZHD862_LOCUS21493</name>
</gene>
<dbReference type="EMBL" id="CAJOAX010001006">
    <property type="protein sequence ID" value="CAF3675794.1"/>
    <property type="molecule type" value="Genomic_DNA"/>
</dbReference>
<evidence type="ECO:0000313" key="8">
    <source>
        <dbReference type="EMBL" id="CAF3816368.1"/>
    </source>
</evidence>
<proteinExistence type="predicted"/>
<dbReference type="EMBL" id="CAJNOT010001282">
    <property type="protein sequence ID" value="CAF1176145.1"/>
    <property type="molecule type" value="Genomic_DNA"/>
</dbReference>
<dbReference type="EMBL" id="CAJNOU010000637">
    <property type="protein sequence ID" value="CAF1053384.1"/>
    <property type="molecule type" value="Genomic_DNA"/>
</dbReference>
<evidence type="ECO:0000313" key="11">
    <source>
        <dbReference type="Proteomes" id="UP000663889"/>
    </source>
</evidence>
<evidence type="ECO:0000313" key="10">
    <source>
        <dbReference type="Proteomes" id="UP000663870"/>
    </source>
</evidence>
<organism evidence="3 11">
    <name type="scientific">Rotaria sordida</name>
    <dbReference type="NCBI Taxonomy" id="392033"/>
    <lineage>
        <taxon>Eukaryota</taxon>
        <taxon>Metazoa</taxon>
        <taxon>Spiralia</taxon>
        <taxon>Gnathifera</taxon>
        <taxon>Rotifera</taxon>
        <taxon>Eurotatoria</taxon>
        <taxon>Bdelloidea</taxon>
        <taxon>Philodinida</taxon>
        <taxon>Philodinidae</taxon>
        <taxon>Rotaria</taxon>
    </lineage>
</organism>
<protein>
    <submittedName>
        <fullName evidence="3">Uncharacterized protein</fullName>
    </submittedName>
</protein>
<evidence type="ECO:0000313" key="7">
    <source>
        <dbReference type="EMBL" id="CAF3675794.1"/>
    </source>
</evidence>
<comment type="caution">
    <text evidence="3">The sequence shown here is derived from an EMBL/GenBank/DDBJ whole genome shotgun (WGS) entry which is preliminary data.</text>
</comment>
<keyword evidence="10" id="KW-1185">Reference proteome</keyword>
<name>A0A814KNZ1_9BILA</name>
<dbReference type="EMBL" id="CAJNOL010000440">
    <property type="protein sequence ID" value="CAF1065383.1"/>
    <property type="molecule type" value="Genomic_DNA"/>
</dbReference>
<dbReference type="Proteomes" id="UP000663864">
    <property type="component" value="Unassembled WGS sequence"/>
</dbReference>